<dbReference type="InterPro" id="IPR052942">
    <property type="entry name" value="LPS_cholinephosphotransferase"/>
</dbReference>
<organism evidence="2 3">
    <name type="scientific">Eggerthella lenta</name>
    <name type="common">Eubacterium lentum</name>
    <dbReference type="NCBI Taxonomy" id="84112"/>
    <lineage>
        <taxon>Bacteria</taxon>
        <taxon>Bacillati</taxon>
        <taxon>Actinomycetota</taxon>
        <taxon>Coriobacteriia</taxon>
        <taxon>Eggerthellales</taxon>
        <taxon>Eggerthellaceae</taxon>
        <taxon>Eggerthella</taxon>
    </lineage>
</organism>
<gene>
    <name evidence="2" type="ORF">C1872_10490</name>
</gene>
<feature type="domain" description="LicD/FKTN/FKRP nucleotidyltransferase" evidence="1">
    <location>
        <begin position="28"/>
        <end position="249"/>
    </location>
</feature>
<dbReference type="AlphaFoldDB" id="A0A369MPW1"/>
<protein>
    <submittedName>
        <fullName evidence="2">LicD family protein</fullName>
    </submittedName>
</protein>
<name>A0A369MPW1_EGGLN</name>
<dbReference type="Pfam" id="PF04991">
    <property type="entry name" value="LicD"/>
    <property type="match status" value="1"/>
</dbReference>
<dbReference type="PANTHER" id="PTHR43404:SF2">
    <property type="entry name" value="LIPOPOLYSACCHARIDE CHOLINEPHOSPHOTRANSFERASE LICD"/>
    <property type="match status" value="1"/>
</dbReference>
<dbReference type="EMBL" id="PPTX01000016">
    <property type="protein sequence ID" value="RDB78115.1"/>
    <property type="molecule type" value="Genomic_DNA"/>
</dbReference>
<evidence type="ECO:0000313" key="3">
    <source>
        <dbReference type="Proteomes" id="UP000253752"/>
    </source>
</evidence>
<dbReference type="GO" id="GO:0009100">
    <property type="term" value="P:glycoprotein metabolic process"/>
    <property type="evidence" value="ECO:0007669"/>
    <property type="project" value="UniProtKB-ARBA"/>
</dbReference>
<dbReference type="Proteomes" id="UP000253752">
    <property type="component" value="Unassembled WGS sequence"/>
</dbReference>
<evidence type="ECO:0000259" key="1">
    <source>
        <dbReference type="Pfam" id="PF04991"/>
    </source>
</evidence>
<dbReference type="InterPro" id="IPR007074">
    <property type="entry name" value="LicD/FKTN/FKRP_NTP_transf"/>
</dbReference>
<comment type="caution">
    <text evidence="2">The sequence shown here is derived from an EMBL/GenBank/DDBJ whole genome shotgun (WGS) entry which is preliminary data.</text>
</comment>
<evidence type="ECO:0000313" key="2">
    <source>
        <dbReference type="EMBL" id="RDB78115.1"/>
    </source>
</evidence>
<sequence length="270" mass="31009">MEALALRLTEDELKQGLLEILCEFDSVCRKLGLRYSLYAGTLLGAVRHQGFIPWDDDIDVMMPRPDYERLLTSEEAFSSPFELAFSGKGGYMYPFAKLFDLRIRAQEQSLEGIYSENLWIDIFPVDGLASKESERLSDWKLSWSVCRRANILYHNPHCLVGAKGAVKRLYRAVKLPFATPGELYSRIDQIARKHTFEDSEYAGQLVWMPVFSTGWTRASDFDHLIEISFEGKSFLAIPHWHEFLSNAFGDYASLPPVEERKTHGITAWRL</sequence>
<accession>A0A369MPW1</accession>
<reference evidence="2 3" key="1">
    <citation type="journal article" date="2018" name="Elife">
        <title>Discovery and characterization of a prevalent human gut bacterial enzyme sufficient for the inactivation of a family of plant toxins.</title>
        <authorList>
            <person name="Koppel N."/>
            <person name="Bisanz J.E."/>
            <person name="Pandelia M.E."/>
            <person name="Turnbaugh P.J."/>
            <person name="Balskus E.P."/>
        </authorList>
    </citation>
    <scope>NUCLEOTIDE SEQUENCE [LARGE SCALE GENOMIC DNA]</scope>
    <source>
        <strain evidence="2 3">MR1 #12</strain>
    </source>
</reference>
<proteinExistence type="predicted"/>
<dbReference type="PANTHER" id="PTHR43404">
    <property type="entry name" value="LIPOPOLYSACCHARIDE CHOLINEPHOSPHOTRANSFERASE LICD"/>
    <property type="match status" value="1"/>
</dbReference>